<organism evidence="1 2">
    <name type="scientific">Agrocybe pediades</name>
    <dbReference type="NCBI Taxonomy" id="84607"/>
    <lineage>
        <taxon>Eukaryota</taxon>
        <taxon>Fungi</taxon>
        <taxon>Dikarya</taxon>
        <taxon>Basidiomycota</taxon>
        <taxon>Agaricomycotina</taxon>
        <taxon>Agaricomycetes</taxon>
        <taxon>Agaricomycetidae</taxon>
        <taxon>Agaricales</taxon>
        <taxon>Agaricineae</taxon>
        <taxon>Strophariaceae</taxon>
        <taxon>Agrocybe</taxon>
    </lineage>
</organism>
<reference evidence="1 2" key="1">
    <citation type="submission" date="2019-12" db="EMBL/GenBank/DDBJ databases">
        <authorList>
            <person name="Floudas D."/>
            <person name="Bentzer J."/>
            <person name="Ahren D."/>
            <person name="Johansson T."/>
            <person name="Persson P."/>
            <person name="Tunlid A."/>
        </authorList>
    </citation>
    <scope>NUCLEOTIDE SEQUENCE [LARGE SCALE GENOMIC DNA]</scope>
    <source>
        <strain evidence="1 2">CBS 102.39</strain>
    </source>
</reference>
<dbReference type="AlphaFoldDB" id="A0A8H4QHY2"/>
<dbReference type="Proteomes" id="UP000521872">
    <property type="component" value="Unassembled WGS sequence"/>
</dbReference>
<keyword evidence="2" id="KW-1185">Reference proteome</keyword>
<evidence type="ECO:0000313" key="1">
    <source>
        <dbReference type="EMBL" id="KAF4611435.1"/>
    </source>
</evidence>
<gene>
    <name evidence="1" type="ORF">D9613_004554</name>
</gene>
<accession>A0A8H4QHY2</accession>
<protein>
    <submittedName>
        <fullName evidence="1">Uncharacterized protein</fullName>
    </submittedName>
</protein>
<proteinExistence type="predicted"/>
<sequence>MSSDLYDHDERKQFRDPFLRHLAQSPTDILPSLCTPEFSFHVYDHIELPWKCITGIVAPLLAHEDDPRSRPLNIFKFNFDHRQIDLIHRSTRTRILALRQDGAEILYNEELIESSKMFRESVHKMLC</sequence>
<evidence type="ECO:0000313" key="2">
    <source>
        <dbReference type="Proteomes" id="UP000521872"/>
    </source>
</evidence>
<comment type="caution">
    <text evidence="1">The sequence shown here is derived from an EMBL/GenBank/DDBJ whole genome shotgun (WGS) entry which is preliminary data.</text>
</comment>
<dbReference type="EMBL" id="JAACJL010000057">
    <property type="protein sequence ID" value="KAF4611435.1"/>
    <property type="molecule type" value="Genomic_DNA"/>
</dbReference>
<name>A0A8H4QHY2_9AGAR</name>